<proteinExistence type="predicted"/>
<feature type="region of interest" description="Disordered" evidence="1">
    <location>
        <begin position="326"/>
        <end position="351"/>
    </location>
</feature>
<feature type="compositionally biased region" description="Basic and acidic residues" evidence="1">
    <location>
        <begin position="20"/>
        <end position="32"/>
    </location>
</feature>
<protein>
    <submittedName>
        <fullName evidence="3">LsmAD domain-containing protein/PAM2 domain-containing protein/SM-ATX domain-containing protein</fullName>
    </submittedName>
</protein>
<feature type="region of interest" description="Disordered" evidence="1">
    <location>
        <begin position="1"/>
        <end position="58"/>
    </location>
</feature>
<dbReference type="Proteomes" id="UP000187406">
    <property type="component" value="Unassembled WGS sequence"/>
</dbReference>
<dbReference type="Gene3D" id="2.30.30.100">
    <property type="match status" value="1"/>
</dbReference>
<feature type="compositionally biased region" description="Polar residues" evidence="1">
    <location>
        <begin position="1"/>
        <end position="15"/>
    </location>
</feature>
<dbReference type="SMART" id="SM01272">
    <property type="entry name" value="LsmAD"/>
    <property type="match status" value="1"/>
</dbReference>
<dbReference type="PROSITE" id="PS52002">
    <property type="entry name" value="SM"/>
    <property type="match status" value="1"/>
</dbReference>
<dbReference type="STRING" id="3775.A0A1Q3CY12"/>
<feature type="region of interest" description="Disordered" evidence="1">
    <location>
        <begin position="404"/>
        <end position="540"/>
    </location>
</feature>
<dbReference type="InterPro" id="IPR047575">
    <property type="entry name" value="Sm"/>
</dbReference>
<sequence length="619" mass="67560">MMNLQQVAPSKSSANGFGRRRVEREVGTKQDNKLQFGKSNSGRVSNAGAPSGNRVGGIDSLSRDRLTYVSTCLIGQPVEVQAKDGSIYTGIFHAADPNNFGIILKMARMTKDGTLRGQKSTTESVTKAPIKTFIIPANDLVQVIAKDVAVTRDGFSDEFQQEKQQDIMLDSFISQSRHAEMERELEPWVPDEDDPHCPELENIFEGHWNRNWDQFETNETLFGVKSTFDEELYTTKLEKGPRMRDLEREAMRIAREIEGEETQDLHLAEERGIHRDENFDMDEETRFSSVFRGIDDSGYEENEDILLDFRNVEAFGASSDYVGKRLSGLTSGKSNDRARDEVHSSQSDTAVDLYHSGSYDHARQLASEHGNESKAQVNMLGESGGNNDAKLFIEKQMLADDAKLSKSGDSQLSLDGKMDGSDKGGLSANATAYAPSHVASKGNEKATSSGESLDSPVSAKARGETQSVNSRGRPGSSTSSGSDCVAAASASGGPGLSPSSSVGSLSSEKSSRNPHAKEFKLNPNAKSFTPSQTPVRPQSPVSDASFYYPNMSAVQHMHGMPVGFGIGPSFAGHQPVIFNPQIAPMQTSQPYFHPNGPQYGQQMLLGQPRQVMYMPSYPP</sequence>
<name>A0A1Q3CY12_CEPFO</name>
<feature type="compositionally biased region" description="Basic and acidic residues" evidence="1">
    <location>
        <begin position="334"/>
        <end position="343"/>
    </location>
</feature>
<evidence type="ECO:0000256" key="1">
    <source>
        <dbReference type="SAM" id="MobiDB-lite"/>
    </source>
</evidence>
<dbReference type="OrthoDB" id="2275718at2759"/>
<dbReference type="AlphaFoldDB" id="A0A1Q3CY12"/>
<dbReference type="GO" id="GO:0010494">
    <property type="term" value="C:cytoplasmic stress granule"/>
    <property type="evidence" value="ECO:0007669"/>
    <property type="project" value="TreeGrafter"/>
</dbReference>
<evidence type="ECO:0000259" key="2">
    <source>
        <dbReference type="PROSITE" id="PS52002"/>
    </source>
</evidence>
<feature type="compositionally biased region" description="Basic and acidic residues" evidence="1">
    <location>
        <begin position="509"/>
        <end position="520"/>
    </location>
</feature>
<dbReference type="InterPro" id="IPR025852">
    <property type="entry name" value="SM_dom_ATX"/>
</dbReference>
<dbReference type="EMBL" id="BDDD01003405">
    <property type="protein sequence ID" value="GAV84943.1"/>
    <property type="molecule type" value="Genomic_DNA"/>
</dbReference>
<dbReference type="GO" id="GO:0034063">
    <property type="term" value="P:stress granule assembly"/>
    <property type="evidence" value="ECO:0007669"/>
    <property type="project" value="TreeGrafter"/>
</dbReference>
<dbReference type="GO" id="GO:0003729">
    <property type="term" value="F:mRNA binding"/>
    <property type="evidence" value="ECO:0007669"/>
    <property type="project" value="TreeGrafter"/>
</dbReference>
<evidence type="ECO:0000313" key="3">
    <source>
        <dbReference type="EMBL" id="GAV84943.1"/>
    </source>
</evidence>
<organism evidence="3 4">
    <name type="scientific">Cephalotus follicularis</name>
    <name type="common">Albany pitcher plant</name>
    <dbReference type="NCBI Taxonomy" id="3775"/>
    <lineage>
        <taxon>Eukaryota</taxon>
        <taxon>Viridiplantae</taxon>
        <taxon>Streptophyta</taxon>
        <taxon>Embryophyta</taxon>
        <taxon>Tracheophyta</taxon>
        <taxon>Spermatophyta</taxon>
        <taxon>Magnoliopsida</taxon>
        <taxon>eudicotyledons</taxon>
        <taxon>Gunneridae</taxon>
        <taxon>Pentapetalae</taxon>
        <taxon>rosids</taxon>
        <taxon>fabids</taxon>
        <taxon>Oxalidales</taxon>
        <taxon>Cephalotaceae</taxon>
        <taxon>Cephalotus</taxon>
    </lineage>
</organism>
<reference evidence="4" key="1">
    <citation type="submission" date="2016-04" db="EMBL/GenBank/DDBJ databases">
        <title>Cephalotus genome sequencing.</title>
        <authorList>
            <person name="Fukushima K."/>
            <person name="Hasebe M."/>
            <person name="Fang X."/>
        </authorList>
    </citation>
    <scope>NUCLEOTIDE SEQUENCE [LARGE SCALE GENOMIC DNA]</scope>
    <source>
        <strain evidence="4">cv. St1</strain>
    </source>
</reference>
<feature type="compositionally biased region" description="Polar residues" evidence="1">
    <location>
        <begin position="524"/>
        <end position="540"/>
    </location>
</feature>
<dbReference type="InParanoid" id="A0A1Q3CY12"/>
<gene>
    <name evidence="3" type="ORF">CFOL_v3_28385</name>
</gene>
<dbReference type="Pfam" id="PF14438">
    <property type="entry name" value="SM-ATX"/>
    <property type="match status" value="1"/>
</dbReference>
<dbReference type="PANTHER" id="PTHR12854:SF7">
    <property type="entry name" value="ATAXIN-2 HOMOLOG"/>
    <property type="match status" value="1"/>
</dbReference>
<dbReference type="FunCoup" id="A0A1Q3CY12">
    <property type="interactions" value="2354"/>
</dbReference>
<dbReference type="PANTHER" id="PTHR12854">
    <property type="entry name" value="ATAXIN 2-RELATED"/>
    <property type="match status" value="1"/>
</dbReference>
<feature type="non-terminal residue" evidence="3">
    <location>
        <position position="619"/>
    </location>
</feature>
<dbReference type="InterPro" id="IPR045117">
    <property type="entry name" value="ATXN2-like"/>
</dbReference>
<dbReference type="Pfam" id="PF06741">
    <property type="entry name" value="LsmAD"/>
    <property type="match status" value="1"/>
</dbReference>
<accession>A0A1Q3CY12</accession>
<dbReference type="InterPro" id="IPR009604">
    <property type="entry name" value="LsmAD_domain"/>
</dbReference>
<feature type="compositionally biased region" description="Low complexity" evidence="1">
    <location>
        <begin position="470"/>
        <end position="507"/>
    </location>
</feature>
<feature type="domain" description="Sm" evidence="2">
    <location>
        <begin position="65"/>
        <end position="149"/>
    </location>
</feature>
<keyword evidence="4" id="KW-1185">Reference proteome</keyword>
<comment type="caution">
    <text evidence="3">The sequence shown here is derived from an EMBL/GenBank/DDBJ whole genome shotgun (WGS) entry which is preliminary data.</text>
</comment>
<evidence type="ECO:0000313" key="4">
    <source>
        <dbReference type="Proteomes" id="UP000187406"/>
    </source>
</evidence>